<dbReference type="EMBL" id="UFWD01000001">
    <property type="protein sequence ID" value="SUY25966.1"/>
    <property type="molecule type" value="Genomic_DNA"/>
</dbReference>
<name>A0A381ICN2_CLODI</name>
<sequence>MKLKKLLSLGLVSMFVAGFPISANALETIYTIQGKINTKRLLL</sequence>
<protein>
    <submittedName>
        <fullName evidence="1">Uncharacterized protein</fullName>
    </submittedName>
</protein>
<proteinExistence type="predicted"/>
<organism evidence="1">
    <name type="scientific">Clostridioides difficile</name>
    <name type="common">Peptoclostridium difficile</name>
    <dbReference type="NCBI Taxonomy" id="1496"/>
    <lineage>
        <taxon>Bacteria</taxon>
        <taxon>Bacillati</taxon>
        <taxon>Bacillota</taxon>
        <taxon>Clostridia</taxon>
        <taxon>Peptostreptococcales</taxon>
        <taxon>Peptostreptococcaceae</taxon>
        <taxon>Clostridioides</taxon>
    </lineage>
</organism>
<reference evidence="1" key="1">
    <citation type="submission" date="2018-06" db="EMBL/GenBank/DDBJ databases">
        <authorList>
            <consortium name="Pathogen Informatics"/>
            <person name="Doyle S."/>
        </authorList>
    </citation>
    <scope>NUCLEOTIDE SEQUENCE</scope>
    <source>
        <strain evidence="1">NCTC13307</strain>
    </source>
</reference>
<gene>
    <name evidence="1" type="ORF">NCTC13307_03334</name>
</gene>
<accession>A0A381ICN2</accession>
<dbReference type="AlphaFoldDB" id="A0A381ICN2"/>
<evidence type="ECO:0000313" key="1">
    <source>
        <dbReference type="EMBL" id="SUY25966.1"/>
    </source>
</evidence>